<evidence type="ECO:0000313" key="1">
    <source>
        <dbReference type="EMBL" id="KAI3747334.1"/>
    </source>
</evidence>
<accession>A0ACB9DL13</accession>
<sequence>MKLFPVYHLLILLSLITTSTTALIYSKEGCKDTCGKVKIPYPFGIGANCSINQWYVVDCNSSKPYLSALALKHLEVLRVNLENQTITVNAPSSIYNCQHQNRRQISSIDLGRSPFFYSYSDNKLVLKGCGNALIMDHGGVVAGCSTSCTNYSSVSERNNCFGIYCCQSTISNDLQSYSINLTGLERQGGEGACGSAFLVDKRSYDEGTFSGQSTGVDNPYVPISLLWTLTHSDKNKLSCCDQGGGLTNYTVDLFNGTSVNYWRCYKDIIYEGNPYLPFGCNRIVCASCNNLFSCDYKRNNNGDAVNFTCVDDTYKFESKSWQSQMGVILGVSISMGLLFLIAIIYALYKVIKKTKAKRRRKRFFKRNGGLLLKQQEEAEPSLVDKTILFTSRELEKATDYFNENRILGRGGQGTVYKGMLVDGRIVAVKKSKVVDESQLEQFINEVVILSQVNHRNVVKLLGCCLETDVPLLVSEFISNGTLYDRIHNETDEFPISWNTRLQIATEVAGAVAYLHSATSIPIYHRDIKTTNILLDDKHRAKVSDFGTSRFVSMDQTHLTTLVKGTFGYLDPEYFQSSQFTEKSDVYSFGVVLVELLTGEKPISLTRFGENRSLAAHFMLAMEEGRVMSIFDATVIKEGTRDELLAVANLAMRCLNFSGKNRPTMKEVAVELESIRMQHVPSEVQTNFEQVMYREELQLSTYGESTSSTFMSVDNIN</sequence>
<dbReference type="EMBL" id="CM042049">
    <property type="protein sequence ID" value="KAI3747334.1"/>
    <property type="molecule type" value="Genomic_DNA"/>
</dbReference>
<proteinExistence type="predicted"/>
<reference evidence="1 2" key="2">
    <citation type="journal article" date="2022" name="Mol. Ecol. Resour.">
        <title>The genomes of chicory, endive, great burdock and yacon provide insights into Asteraceae paleo-polyploidization history and plant inulin production.</title>
        <authorList>
            <person name="Fan W."/>
            <person name="Wang S."/>
            <person name="Wang H."/>
            <person name="Wang A."/>
            <person name="Jiang F."/>
            <person name="Liu H."/>
            <person name="Zhao H."/>
            <person name="Xu D."/>
            <person name="Zhang Y."/>
        </authorList>
    </citation>
    <scope>NUCLEOTIDE SEQUENCE [LARGE SCALE GENOMIC DNA]</scope>
    <source>
        <strain evidence="2">cv. Niubang</strain>
    </source>
</reference>
<dbReference type="Proteomes" id="UP001055879">
    <property type="component" value="Linkage Group LG03"/>
</dbReference>
<comment type="caution">
    <text evidence="1">The sequence shown here is derived from an EMBL/GenBank/DDBJ whole genome shotgun (WGS) entry which is preliminary data.</text>
</comment>
<protein>
    <submittedName>
        <fullName evidence="1">Uncharacterized protein</fullName>
    </submittedName>
</protein>
<reference evidence="2" key="1">
    <citation type="journal article" date="2022" name="Mol. Ecol. Resour.">
        <title>The genomes of chicory, endive, great burdock and yacon provide insights into Asteraceae palaeo-polyploidization history and plant inulin production.</title>
        <authorList>
            <person name="Fan W."/>
            <person name="Wang S."/>
            <person name="Wang H."/>
            <person name="Wang A."/>
            <person name="Jiang F."/>
            <person name="Liu H."/>
            <person name="Zhao H."/>
            <person name="Xu D."/>
            <person name="Zhang Y."/>
        </authorList>
    </citation>
    <scope>NUCLEOTIDE SEQUENCE [LARGE SCALE GENOMIC DNA]</scope>
    <source>
        <strain evidence="2">cv. Niubang</strain>
    </source>
</reference>
<keyword evidence="2" id="KW-1185">Reference proteome</keyword>
<organism evidence="1 2">
    <name type="scientific">Arctium lappa</name>
    <name type="common">Greater burdock</name>
    <name type="synonym">Lappa major</name>
    <dbReference type="NCBI Taxonomy" id="4217"/>
    <lineage>
        <taxon>Eukaryota</taxon>
        <taxon>Viridiplantae</taxon>
        <taxon>Streptophyta</taxon>
        <taxon>Embryophyta</taxon>
        <taxon>Tracheophyta</taxon>
        <taxon>Spermatophyta</taxon>
        <taxon>Magnoliopsida</taxon>
        <taxon>eudicotyledons</taxon>
        <taxon>Gunneridae</taxon>
        <taxon>Pentapetalae</taxon>
        <taxon>asterids</taxon>
        <taxon>campanulids</taxon>
        <taxon>Asterales</taxon>
        <taxon>Asteraceae</taxon>
        <taxon>Carduoideae</taxon>
        <taxon>Cardueae</taxon>
        <taxon>Arctiinae</taxon>
        <taxon>Arctium</taxon>
    </lineage>
</organism>
<gene>
    <name evidence="1" type="ORF">L6452_09788</name>
</gene>
<name>A0ACB9DL13_ARCLA</name>
<evidence type="ECO:0000313" key="2">
    <source>
        <dbReference type="Proteomes" id="UP001055879"/>
    </source>
</evidence>